<reference evidence="2" key="1">
    <citation type="submission" date="2020-12" db="EMBL/GenBank/DDBJ databases">
        <title>Marinomonas arctica sp. nov., a psychrotolerant bacterium isolated from the Arctic.</title>
        <authorList>
            <person name="Zhang Y."/>
        </authorList>
    </citation>
    <scope>NUCLEOTIDE SEQUENCE</scope>
    <source>
        <strain evidence="2">C1424</strain>
    </source>
</reference>
<name>A0A934JTY8_9GAMM</name>
<dbReference type="SUPFAM" id="SSF53448">
    <property type="entry name" value="Nucleotide-diphospho-sugar transferases"/>
    <property type="match status" value="1"/>
</dbReference>
<proteinExistence type="predicted"/>
<dbReference type="RefSeq" id="WP_199468652.1">
    <property type="nucleotide sequence ID" value="NZ_JAEMNX010000011.1"/>
</dbReference>
<comment type="caution">
    <text evidence="2">The sequence shown here is derived from an EMBL/GenBank/DDBJ whole genome shotgun (WGS) entry which is preliminary data.</text>
</comment>
<dbReference type="Proteomes" id="UP000628710">
    <property type="component" value="Unassembled WGS sequence"/>
</dbReference>
<evidence type="ECO:0000259" key="1">
    <source>
        <dbReference type="Pfam" id="PF00535"/>
    </source>
</evidence>
<keyword evidence="3" id="KW-1185">Reference proteome</keyword>
<evidence type="ECO:0000313" key="3">
    <source>
        <dbReference type="Proteomes" id="UP000628710"/>
    </source>
</evidence>
<dbReference type="Pfam" id="PF00535">
    <property type="entry name" value="Glycos_transf_2"/>
    <property type="match status" value="1"/>
</dbReference>
<dbReference type="EMBL" id="JAEMNX010000011">
    <property type="protein sequence ID" value="MBJ7538247.1"/>
    <property type="molecule type" value="Genomic_DNA"/>
</dbReference>
<feature type="domain" description="Glycosyltransferase 2-like" evidence="1">
    <location>
        <begin position="13"/>
        <end position="126"/>
    </location>
</feature>
<dbReference type="AlphaFoldDB" id="A0A934JTY8"/>
<protein>
    <submittedName>
        <fullName evidence="2">Glycosyltransferase</fullName>
    </submittedName>
</protein>
<dbReference type="InterPro" id="IPR001173">
    <property type="entry name" value="Glyco_trans_2-like"/>
</dbReference>
<sequence>MKNNPIESVLDVSVIMPTYNCLAYLPQAVESVLSQSVSLELLIVDDSSTDGSHIWLADLANKDPRVKILKGEHKGVSAARNLAIAKAAGAWVAFLDADDYWYPEKLSKQLEIVQAYPKCVLNFTEYDHFDEQGGDLGRCFQFWPRFSKLVQGKTKAFVLNGQTKASIYEENVIGTSTVLVDTKLLQVIGGFDETLFSASDWDLWLKISAYGDFTVLSDSTTGYLVRSNSISRNQHKRLNSMKLILERYRKPMESAAPHCFAPAFARYKLAQAEAFQSEKGGYVQALMAYLQACYQLPTKRNMKACLSHVLHGIK</sequence>
<dbReference type="PANTHER" id="PTHR43685">
    <property type="entry name" value="GLYCOSYLTRANSFERASE"/>
    <property type="match status" value="1"/>
</dbReference>
<dbReference type="InterPro" id="IPR050834">
    <property type="entry name" value="Glycosyltransf_2"/>
</dbReference>
<gene>
    <name evidence="2" type="ORF">I8J31_11225</name>
</gene>
<organism evidence="2 3">
    <name type="scientific">Marinomonas transparens</name>
    <dbReference type="NCBI Taxonomy" id="2795388"/>
    <lineage>
        <taxon>Bacteria</taxon>
        <taxon>Pseudomonadati</taxon>
        <taxon>Pseudomonadota</taxon>
        <taxon>Gammaproteobacteria</taxon>
        <taxon>Oceanospirillales</taxon>
        <taxon>Oceanospirillaceae</taxon>
        <taxon>Marinomonas</taxon>
    </lineage>
</organism>
<accession>A0A934JTY8</accession>
<dbReference type="PANTHER" id="PTHR43685:SF2">
    <property type="entry name" value="GLYCOSYLTRANSFERASE 2-LIKE DOMAIN-CONTAINING PROTEIN"/>
    <property type="match status" value="1"/>
</dbReference>
<evidence type="ECO:0000313" key="2">
    <source>
        <dbReference type="EMBL" id="MBJ7538247.1"/>
    </source>
</evidence>
<dbReference type="InterPro" id="IPR029044">
    <property type="entry name" value="Nucleotide-diphossugar_trans"/>
</dbReference>
<dbReference type="CDD" id="cd00761">
    <property type="entry name" value="Glyco_tranf_GTA_type"/>
    <property type="match status" value="1"/>
</dbReference>
<dbReference type="Gene3D" id="3.90.550.10">
    <property type="entry name" value="Spore Coat Polysaccharide Biosynthesis Protein SpsA, Chain A"/>
    <property type="match status" value="1"/>
</dbReference>